<name>A0A8X6Q820_NEPPI</name>
<comment type="caution">
    <text evidence="1">The sequence shown here is derived from an EMBL/GenBank/DDBJ whole genome shotgun (WGS) entry which is preliminary data.</text>
</comment>
<sequence length="135" mass="15640">MVLVSVRRTSSVYLDGDWMIFVNMEDGFYQGTLSLQKPFPLHLSYVFYNWTRKVFSSRGNELVLRLKIIANTVNVRKYVSIHADIYHSSHRKFFNFSLGLGLEFLKDVSPSIEASFIPSKSDRTTGLKMARKRHS</sequence>
<proteinExistence type="predicted"/>
<protein>
    <submittedName>
        <fullName evidence="1">Uncharacterized protein</fullName>
    </submittedName>
</protein>
<accession>A0A8X6Q820</accession>
<reference evidence="1" key="1">
    <citation type="submission" date="2020-08" db="EMBL/GenBank/DDBJ databases">
        <title>Multicomponent nature underlies the extraordinary mechanical properties of spider dragline silk.</title>
        <authorList>
            <person name="Kono N."/>
            <person name="Nakamura H."/>
            <person name="Mori M."/>
            <person name="Yoshida Y."/>
            <person name="Ohtoshi R."/>
            <person name="Malay A.D."/>
            <person name="Moran D.A.P."/>
            <person name="Tomita M."/>
            <person name="Numata K."/>
            <person name="Arakawa K."/>
        </authorList>
    </citation>
    <scope>NUCLEOTIDE SEQUENCE</scope>
</reference>
<dbReference type="Proteomes" id="UP000887013">
    <property type="component" value="Unassembled WGS sequence"/>
</dbReference>
<evidence type="ECO:0000313" key="1">
    <source>
        <dbReference type="EMBL" id="GFU11049.1"/>
    </source>
</evidence>
<gene>
    <name evidence="1" type="ORF">NPIL_422511</name>
</gene>
<evidence type="ECO:0000313" key="2">
    <source>
        <dbReference type="Proteomes" id="UP000887013"/>
    </source>
</evidence>
<keyword evidence="2" id="KW-1185">Reference proteome</keyword>
<organism evidence="1 2">
    <name type="scientific">Nephila pilipes</name>
    <name type="common">Giant wood spider</name>
    <name type="synonym">Nephila maculata</name>
    <dbReference type="NCBI Taxonomy" id="299642"/>
    <lineage>
        <taxon>Eukaryota</taxon>
        <taxon>Metazoa</taxon>
        <taxon>Ecdysozoa</taxon>
        <taxon>Arthropoda</taxon>
        <taxon>Chelicerata</taxon>
        <taxon>Arachnida</taxon>
        <taxon>Araneae</taxon>
        <taxon>Araneomorphae</taxon>
        <taxon>Entelegynae</taxon>
        <taxon>Araneoidea</taxon>
        <taxon>Nephilidae</taxon>
        <taxon>Nephila</taxon>
    </lineage>
</organism>
<dbReference type="EMBL" id="BMAW01125148">
    <property type="protein sequence ID" value="GFU11049.1"/>
    <property type="molecule type" value="Genomic_DNA"/>
</dbReference>
<dbReference type="AlphaFoldDB" id="A0A8X6Q820"/>